<dbReference type="GeneID" id="36324829"/>
<evidence type="ECO:0000256" key="7">
    <source>
        <dbReference type="ARBA" id="ARBA00023004"/>
    </source>
</evidence>
<evidence type="ECO:0000256" key="2">
    <source>
        <dbReference type="ARBA" id="ARBA00005179"/>
    </source>
</evidence>
<evidence type="ECO:0000256" key="10">
    <source>
        <dbReference type="PIRSR" id="PIRSR602403-1"/>
    </source>
</evidence>
<dbReference type="Gene3D" id="1.10.630.10">
    <property type="entry name" value="Cytochrome P450"/>
    <property type="match status" value="2"/>
</dbReference>
<keyword evidence="7 10" id="KW-0408">Iron</keyword>
<keyword evidence="11" id="KW-0472">Membrane</keyword>
<evidence type="ECO:0000256" key="1">
    <source>
        <dbReference type="ARBA" id="ARBA00001971"/>
    </source>
</evidence>
<dbReference type="GO" id="GO:0005506">
    <property type="term" value="F:iron ion binding"/>
    <property type="evidence" value="ECO:0007669"/>
    <property type="project" value="InterPro"/>
</dbReference>
<dbReference type="EMBL" id="KZ110607">
    <property type="protein sequence ID" value="OSX57733.1"/>
    <property type="molecule type" value="Genomic_DNA"/>
</dbReference>
<feature type="transmembrane region" description="Helical" evidence="11">
    <location>
        <begin position="12"/>
        <end position="35"/>
    </location>
</feature>
<gene>
    <name evidence="12" type="ORF">POSPLADRAFT_1049936</name>
</gene>
<dbReference type="SUPFAM" id="SSF48264">
    <property type="entry name" value="Cytochrome P450"/>
    <property type="match status" value="1"/>
</dbReference>
<dbReference type="GO" id="GO:0004497">
    <property type="term" value="F:monooxygenase activity"/>
    <property type="evidence" value="ECO:0007669"/>
    <property type="project" value="UniProtKB-KW"/>
</dbReference>
<comment type="similarity">
    <text evidence="3">Belongs to the cytochrome P450 family.</text>
</comment>
<keyword evidence="6" id="KW-0560">Oxidoreductase</keyword>
<keyword evidence="11" id="KW-0812">Transmembrane</keyword>
<protein>
    <recommendedName>
        <fullName evidence="14">Cytochrome P450</fullName>
    </recommendedName>
</protein>
<comment type="cofactor">
    <cofactor evidence="1 10">
        <name>heme</name>
        <dbReference type="ChEBI" id="CHEBI:30413"/>
    </cofactor>
</comment>
<dbReference type="STRING" id="670580.A0A1X6MNQ3"/>
<dbReference type="InterPro" id="IPR001128">
    <property type="entry name" value="Cyt_P450"/>
</dbReference>
<evidence type="ECO:0000313" key="13">
    <source>
        <dbReference type="Proteomes" id="UP000194127"/>
    </source>
</evidence>
<dbReference type="InterPro" id="IPR050121">
    <property type="entry name" value="Cytochrome_P450_monoxygenase"/>
</dbReference>
<dbReference type="RefSeq" id="XP_024334527.1">
    <property type="nucleotide sequence ID" value="XM_024479879.1"/>
</dbReference>
<dbReference type="AlphaFoldDB" id="A0A1X6MNQ3"/>
<comment type="pathway">
    <text evidence="2">Secondary metabolite biosynthesis.</text>
</comment>
<keyword evidence="4 10" id="KW-0349">Heme</keyword>
<keyword evidence="9" id="KW-0325">Glycoprotein</keyword>
<dbReference type="PANTHER" id="PTHR24305:SF166">
    <property type="entry name" value="CYTOCHROME P450 12A4, MITOCHONDRIAL-RELATED"/>
    <property type="match status" value="1"/>
</dbReference>
<evidence type="ECO:0000256" key="9">
    <source>
        <dbReference type="ARBA" id="ARBA00023180"/>
    </source>
</evidence>
<accession>A0A1X6MNQ3</accession>
<organism evidence="12 13">
    <name type="scientific">Postia placenta MAD-698-R-SB12</name>
    <dbReference type="NCBI Taxonomy" id="670580"/>
    <lineage>
        <taxon>Eukaryota</taxon>
        <taxon>Fungi</taxon>
        <taxon>Dikarya</taxon>
        <taxon>Basidiomycota</taxon>
        <taxon>Agaricomycotina</taxon>
        <taxon>Agaricomycetes</taxon>
        <taxon>Polyporales</taxon>
        <taxon>Adustoporiaceae</taxon>
        <taxon>Rhodonia</taxon>
    </lineage>
</organism>
<keyword evidence="11" id="KW-1133">Transmembrane helix</keyword>
<dbReference type="InterPro" id="IPR036396">
    <property type="entry name" value="Cyt_P450_sf"/>
</dbReference>
<keyword evidence="13" id="KW-1185">Reference proteome</keyword>
<name>A0A1X6MNQ3_9APHY</name>
<evidence type="ECO:0000256" key="4">
    <source>
        <dbReference type="ARBA" id="ARBA00022617"/>
    </source>
</evidence>
<proteinExistence type="inferred from homology"/>
<evidence type="ECO:0000256" key="3">
    <source>
        <dbReference type="ARBA" id="ARBA00010617"/>
    </source>
</evidence>
<evidence type="ECO:0000256" key="6">
    <source>
        <dbReference type="ARBA" id="ARBA00023002"/>
    </source>
</evidence>
<feature type="binding site" description="axial binding residue" evidence="10">
    <location>
        <position position="433"/>
    </location>
    <ligand>
        <name>heme</name>
        <dbReference type="ChEBI" id="CHEBI:30413"/>
    </ligand>
    <ligandPart>
        <name>Fe</name>
        <dbReference type="ChEBI" id="CHEBI:18248"/>
    </ligandPart>
</feature>
<evidence type="ECO:0000256" key="8">
    <source>
        <dbReference type="ARBA" id="ARBA00023033"/>
    </source>
</evidence>
<evidence type="ECO:0000313" key="12">
    <source>
        <dbReference type="EMBL" id="OSX57733.1"/>
    </source>
</evidence>
<dbReference type="PRINTS" id="PR00465">
    <property type="entry name" value="EP450IV"/>
</dbReference>
<dbReference type="Proteomes" id="UP000194127">
    <property type="component" value="Unassembled WGS sequence"/>
</dbReference>
<dbReference type="Pfam" id="PF00067">
    <property type="entry name" value="p450"/>
    <property type="match status" value="2"/>
</dbReference>
<keyword evidence="8" id="KW-0503">Monooxygenase</keyword>
<sequence>MTVPTLTTGNILLSFGVAALAVVSWKLVSILINIVSSPLRNIPGPPNSSWVYGNMKEIFKEEHTVMHEAWVATYGNTIKYKEWFSRNKLCTVDTRALNYILSHSNKYQKSSVARFILGEVLGDGLFVVEGEQHRKQLCQFWRNEISKSGEPARINVLNGLNKMTLDVIGLAGFNYDFDALNIDGKPNELNQAFSVMFRSLESFSMFSLLKAFIPALRLIPDSRSQRIANARKVMRRMGMKLITKKKSEILRLAADGEKEKGNLQSRDVLTLLIKANMATDLPESHRLSDEDVLAPSLSPAMRRRATRRLSNIPTENPTIDELNELPYLDAVVRETMRVHAPIPSTVRVAMTDDAIPLDTPFVDVHGQVQDSIRVRKGDPIFIPILAMNRSKALWGEDAFEFKPERWESVPDAVQQIPGVWANQLSFLGGPRACIGYRFSVTEMKALIFALVRSFEFELAVPPEEVIKKSTPVQHPLVRSEMSKGGQLPLLIKPYHRI</sequence>
<evidence type="ECO:0000256" key="5">
    <source>
        <dbReference type="ARBA" id="ARBA00022723"/>
    </source>
</evidence>
<keyword evidence="5 10" id="KW-0479">Metal-binding</keyword>
<dbReference type="GO" id="GO:0016705">
    <property type="term" value="F:oxidoreductase activity, acting on paired donors, with incorporation or reduction of molecular oxygen"/>
    <property type="evidence" value="ECO:0007669"/>
    <property type="project" value="InterPro"/>
</dbReference>
<reference evidence="12 13" key="1">
    <citation type="submission" date="2017-04" db="EMBL/GenBank/DDBJ databases">
        <title>Genome Sequence of the Model Brown-Rot Fungus Postia placenta SB12.</title>
        <authorList>
            <consortium name="DOE Joint Genome Institute"/>
            <person name="Gaskell J."/>
            <person name="Kersten P."/>
            <person name="Larrondo L.F."/>
            <person name="Canessa P."/>
            <person name="Martinez D."/>
            <person name="Hibbett D."/>
            <person name="Schmoll M."/>
            <person name="Kubicek C.P."/>
            <person name="Martinez A.T."/>
            <person name="Yadav J."/>
            <person name="Master E."/>
            <person name="Magnuson J.K."/>
            <person name="James T."/>
            <person name="Yaver D."/>
            <person name="Berka R."/>
            <person name="Labutti K."/>
            <person name="Lipzen A."/>
            <person name="Aerts A."/>
            <person name="Barry K."/>
            <person name="Henrissat B."/>
            <person name="Blanchette R."/>
            <person name="Grigoriev I."/>
            <person name="Cullen D."/>
        </authorList>
    </citation>
    <scope>NUCLEOTIDE SEQUENCE [LARGE SCALE GENOMIC DNA]</scope>
    <source>
        <strain evidence="12 13">MAD-698-R-SB12</strain>
    </source>
</reference>
<dbReference type="OrthoDB" id="1470350at2759"/>
<dbReference type="GO" id="GO:0020037">
    <property type="term" value="F:heme binding"/>
    <property type="evidence" value="ECO:0007669"/>
    <property type="project" value="InterPro"/>
</dbReference>
<evidence type="ECO:0000256" key="11">
    <source>
        <dbReference type="SAM" id="Phobius"/>
    </source>
</evidence>
<dbReference type="InterPro" id="IPR002403">
    <property type="entry name" value="Cyt_P450_E_grp-IV"/>
</dbReference>
<dbReference type="PANTHER" id="PTHR24305">
    <property type="entry name" value="CYTOCHROME P450"/>
    <property type="match status" value="1"/>
</dbReference>
<evidence type="ECO:0008006" key="14">
    <source>
        <dbReference type="Google" id="ProtNLM"/>
    </source>
</evidence>